<sequence>MKVKLLNHFPTNSMLRVRLDNEDVIIGYVSGQRSFIRIRGRGKVSRSDSTQGTSNL</sequence>
<evidence type="ECO:0000313" key="2">
    <source>
        <dbReference type="Proteomes" id="UP000287651"/>
    </source>
</evidence>
<gene>
    <name evidence="1" type="ORF">B296_00000164</name>
</gene>
<protein>
    <submittedName>
        <fullName evidence="1">Uncharacterized protein</fullName>
    </submittedName>
</protein>
<name>A0A444G8Z0_ENSVE</name>
<dbReference type="EMBL" id="AMZH03013504">
    <property type="protein sequence ID" value="RRT49151.1"/>
    <property type="molecule type" value="Genomic_DNA"/>
</dbReference>
<evidence type="ECO:0000313" key="1">
    <source>
        <dbReference type="EMBL" id="RRT49151.1"/>
    </source>
</evidence>
<dbReference type="AlphaFoldDB" id="A0A444G8Z0"/>
<proteinExistence type="predicted"/>
<dbReference type="Proteomes" id="UP000287651">
    <property type="component" value="Unassembled WGS sequence"/>
</dbReference>
<comment type="caution">
    <text evidence="1">The sequence shown here is derived from an EMBL/GenBank/DDBJ whole genome shotgun (WGS) entry which is preliminary data.</text>
</comment>
<organism evidence="1 2">
    <name type="scientific">Ensete ventricosum</name>
    <name type="common">Abyssinian banana</name>
    <name type="synonym">Musa ensete</name>
    <dbReference type="NCBI Taxonomy" id="4639"/>
    <lineage>
        <taxon>Eukaryota</taxon>
        <taxon>Viridiplantae</taxon>
        <taxon>Streptophyta</taxon>
        <taxon>Embryophyta</taxon>
        <taxon>Tracheophyta</taxon>
        <taxon>Spermatophyta</taxon>
        <taxon>Magnoliopsida</taxon>
        <taxon>Liliopsida</taxon>
        <taxon>Zingiberales</taxon>
        <taxon>Musaceae</taxon>
        <taxon>Ensete</taxon>
    </lineage>
</organism>
<accession>A0A444G8Z0</accession>
<reference evidence="1 2" key="1">
    <citation type="journal article" date="2014" name="Agronomy (Basel)">
        <title>A Draft Genome Sequence for Ensete ventricosum, the Drought-Tolerant Tree Against Hunger.</title>
        <authorList>
            <person name="Harrison J."/>
            <person name="Moore K.A."/>
            <person name="Paszkiewicz K."/>
            <person name="Jones T."/>
            <person name="Grant M."/>
            <person name="Ambacheew D."/>
            <person name="Muzemil S."/>
            <person name="Studholme D.J."/>
        </authorList>
    </citation>
    <scope>NUCLEOTIDE SEQUENCE [LARGE SCALE GENOMIC DNA]</scope>
</reference>